<feature type="compositionally biased region" description="Low complexity" evidence="1">
    <location>
        <begin position="16"/>
        <end position="25"/>
    </location>
</feature>
<dbReference type="EMBL" id="CP120628">
    <property type="protein sequence ID" value="WEW58988.1"/>
    <property type="molecule type" value="Genomic_DNA"/>
</dbReference>
<feature type="compositionally biased region" description="Basic residues" evidence="1">
    <location>
        <begin position="1"/>
        <end position="15"/>
    </location>
</feature>
<evidence type="ECO:0000313" key="2">
    <source>
        <dbReference type="EMBL" id="WEW58988.1"/>
    </source>
</evidence>
<name>A0AAF0DIU3_9EURO</name>
<accession>A0AAF0DIU3</accession>
<gene>
    <name evidence="2" type="ORF">PRK78_004456</name>
</gene>
<keyword evidence="3" id="KW-1185">Reference proteome</keyword>
<evidence type="ECO:0000256" key="1">
    <source>
        <dbReference type="SAM" id="MobiDB-lite"/>
    </source>
</evidence>
<sequence length="79" mass="8563">MPKLSLGHHAHHTPRRLSLNSNRSSTADESSRPATPNVEDETVVEPDQGNGLRSASQHYAPTMFGSIGKRKEQANGESV</sequence>
<feature type="compositionally biased region" description="Basic and acidic residues" evidence="1">
    <location>
        <begin position="69"/>
        <end position="79"/>
    </location>
</feature>
<dbReference type="AlphaFoldDB" id="A0AAF0DIU3"/>
<dbReference type="Proteomes" id="UP001219355">
    <property type="component" value="Chromosome 2"/>
</dbReference>
<proteinExistence type="predicted"/>
<evidence type="ECO:0000313" key="3">
    <source>
        <dbReference type="Proteomes" id="UP001219355"/>
    </source>
</evidence>
<feature type="region of interest" description="Disordered" evidence="1">
    <location>
        <begin position="1"/>
        <end position="79"/>
    </location>
</feature>
<protein>
    <submittedName>
        <fullName evidence="2">Uncharacterized protein</fullName>
    </submittedName>
</protein>
<organism evidence="2 3">
    <name type="scientific">Emydomyces testavorans</name>
    <dbReference type="NCBI Taxonomy" id="2070801"/>
    <lineage>
        <taxon>Eukaryota</taxon>
        <taxon>Fungi</taxon>
        <taxon>Dikarya</taxon>
        <taxon>Ascomycota</taxon>
        <taxon>Pezizomycotina</taxon>
        <taxon>Eurotiomycetes</taxon>
        <taxon>Eurotiomycetidae</taxon>
        <taxon>Onygenales</taxon>
        <taxon>Nannizziopsiaceae</taxon>
        <taxon>Emydomyces</taxon>
    </lineage>
</organism>
<reference evidence="2" key="1">
    <citation type="submission" date="2023-03" db="EMBL/GenBank/DDBJ databases">
        <title>Emydomyces testavorans Genome Sequence.</title>
        <authorList>
            <person name="Hoyer L."/>
        </authorList>
    </citation>
    <scope>NUCLEOTIDE SEQUENCE</scope>
    <source>
        <strain evidence="2">16-2883</strain>
    </source>
</reference>